<feature type="active site" evidence="3">
    <location>
        <position position="258"/>
    </location>
</feature>
<gene>
    <name evidence="5" type="ORF">TT172_LOCUS5589</name>
</gene>
<name>A0A3S4BLB3_9PEZI</name>
<evidence type="ECO:0000256" key="3">
    <source>
        <dbReference type="PROSITE-ProRule" id="PRU10038"/>
    </source>
</evidence>
<dbReference type="EMBL" id="OUUZ01000010">
    <property type="protein sequence ID" value="SPQ23170.1"/>
    <property type="molecule type" value="Genomic_DNA"/>
</dbReference>
<evidence type="ECO:0000259" key="4">
    <source>
        <dbReference type="Pfam" id="PF07859"/>
    </source>
</evidence>
<dbReference type="Pfam" id="PF07859">
    <property type="entry name" value="Abhydrolase_3"/>
    <property type="match status" value="1"/>
</dbReference>
<keyword evidence="2" id="KW-0378">Hydrolase</keyword>
<dbReference type="InterPro" id="IPR029058">
    <property type="entry name" value="AB_hydrolase_fold"/>
</dbReference>
<dbReference type="InterPro" id="IPR013094">
    <property type="entry name" value="AB_hydrolase_3"/>
</dbReference>
<reference evidence="5 6" key="1">
    <citation type="submission" date="2018-04" db="EMBL/GenBank/DDBJ databases">
        <authorList>
            <person name="Huttner S."/>
            <person name="Dainat J."/>
        </authorList>
    </citation>
    <scope>NUCLEOTIDE SEQUENCE [LARGE SCALE GENOMIC DNA]</scope>
</reference>
<sequence>MSAQEPVPRPQSDDEAAGKSPNMWLALLPRIPLLLRVAILHMLRLSEQSKYLDLRTELTIAVLRSLLNSPKPLSISAAQKLSTRAPKIKGRIWISTYACPPPPAGETGLQDAIAKAVDGLRNPKAPPPAYQMAEPAPVEAEWTGYRANATPESRLPDVPEKELYAEMMKEVKSPVTILYFHGGAYYLLDPATHRPTTKRLAKLTGGRVYSVRYRLAPQHPFPAALMDALMSYLALLYPPEGAFHEPVPPEHIVFAGDSAGGNLALALLQLILHLNRTVPTTTGGYQIPWHGTTRALPLPAGVAVNSPWLDITHSFPSCTANARFDYLPTPAQQRAAERARPPCAAWPASPPRAHLYAPDALLLAHPLASLVAAPSWAGAPPVYVCLGWELLADEGKFVACKMARQGVKVVWEEFEAMPHCFALLFPRLREAGRCLDGWAGFAKAVVEGGGGRGVVESRFVTVRARTLEEVNRDPGELWTDGEDVVLERLWSRLRERGVPQEGVAKL</sequence>
<dbReference type="Proteomes" id="UP000289323">
    <property type="component" value="Unassembled WGS sequence"/>
</dbReference>
<dbReference type="GO" id="GO:0016787">
    <property type="term" value="F:hydrolase activity"/>
    <property type="evidence" value="ECO:0007669"/>
    <property type="project" value="UniProtKB-KW"/>
</dbReference>
<dbReference type="AlphaFoldDB" id="A0A3S4BLB3"/>
<comment type="similarity">
    <text evidence="1">Belongs to the 'GDXG' lipolytic enzyme family.</text>
</comment>
<dbReference type="InterPro" id="IPR033140">
    <property type="entry name" value="Lipase_GDXG_put_SER_AS"/>
</dbReference>
<evidence type="ECO:0000313" key="6">
    <source>
        <dbReference type="Proteomes" id="UP000289323"/>
    </source>
</evidence>
<dbReference type="PANTHER" id="PTHR48081:SF25">
    <property type="entry name" value="PUTATIVE (AFU_ORTHOLOGUE AFUA_3G11560)-RELATED"/>
    <property type="match status" value="1"/>
</dbReference>
<dbReference type="InterPro" id="IPR050300">
    <property type="entry name" value="GDXG_lipolytic_enzyme"/>
</dbReference>
<dbReference type="SUPFAM" id="SSF53474">
    <property type="entry name" value="alpha/beta-Hydrolases"/>
    <property type="match status" value="1"/>
</dbReference>
<dbReference type="PROSITE" id="PS01174">
    <property type="entry name" value="LIPASE_GDXG_SER"/>
    <property type="match status" value="1"/>
</dbReference>
<dbReference type="Gene3D" id="3.40.50.1820">
    <property type="entry name" value="alpha/beta hydrolase"/>
    <property type="match status" value="1"/>
</dbReference>
<dbReference type="PANTHER" id="PTHR48081">
    <property type="entry name" value="AB HYDROLASE SUPERFAMILY PROTEIN C4A8.06C"/>
    <property type="match status" value="1"/>
</dbReference>
<evidence type="ECO:0000256" key="2">
    <source>
        <dbReference type="ARBA" id="ARBA00022801"/>
    </source>
</evidence>
<evidence type="ECO:0000256" key="1">
    <source>
        <dbReference type="ARBA" id="ARBA00010515"/>
    </source>
</evidence>
<protein>
    <submittedName>
        <fullName evidence="5">1bd1466b-2c74-4b71-b4e3-34a5eb29d32d</fullName>
    </submittedName>
</protein>
<proteinExistence type="inferred from homology"/>
<accession>A0A3S4BLB3</accession>
<feature type="domain" description="Alpha/beta hydrolase fold-3" evidence="4">
    <location>
        <begin position="177"/>
        <end position="422"/>
    </location>
</feature>
<organism evidence="5 6">
    <name type="scientific">Thermothielavioides terrestris</name>
    <dbReference type="NCBI Taxonomy" id="2587410"/>
    <lineage>
        <taxon>Eukaryota</taxon>
        <taxon>Fungi</taxon>
        <taxon>Dikarya</taxon>
        <taxon>Ascomycota</taxon>
        <taxon>Pezizomycotina</taxon>
        <taxon>Sordariomycetes</taxon>
        <taxon>Sordariomycetidae</taxon>
        <taxon>Sordariales</taxon>
        <taxon>Chaetomiaceae</taxon>
        <taxon>Thermothielavioides</taxon>
    </lineage>
</organism>
<dbReference type="PROSITE" id="PS01173">
    <property type="entry name" value="LIPASE_GDXG_HIS"/>
    <property type="match status" value="1"/>
</dbReference>
<evidence type="ECO:0000313" key="5">
    <source>
        <dbReference type="EMBL" id="SPQ23170.1"/>
    </source>
</evidence>
<dbReference type="InterPro" id="IPR002168">
    <property type="entry name" value="Lipase_GDXG_HIS_AS"/>
</dbReference>